<feature type="signal peptide" evidence="2">
    <location>
        <begin position="1"/>
        <end position="20"/>
    </location>
</feature>
<accession>A0AAV4I984</accession>
<sequence length="161" mass="16819">MLCRWLILKWKTRLLLLAKAQRRSSFASSSSRENVGHPQHAHHTYLQQQQHPAVFGSVPSGHHNIGGALPSSGSAVRAGLSRRLKPLASLSIEDLPSGGVPGALGHYNEAGPLRSPGLLSTASMWSTSDLRQAGASVKAGAHGVAGMAFSKQGISADAASQ</sequence>
<feature type="chain" id="PRO_5043853664" evidence="2">
    <location>
        <begin position="21"/>
        <end position="161"/>
    </location>
</feature>
<keyword evidence="4" id="KW-1185">Reference proteome</keyword>
<evidence type="ECO:0000256" key="1">
    <source>
        <dbReference type="SAM" id="MobiDB-lite"/>
    </source>
</evidence>
<dbReference type="AlphaFoldDB" id="A0AAV4I984"/>
<proteinExistence type="predicted"/>
<reference evidence="3 4" key="1">
    <citation type="journal article" date="2021" name="Elife">
        <title>Chloroplast acquisition without the gene transfer in kleptoplastic sea slugs, Plakobranchus ocellatus.</title>
        <authorList>
            <person name="Maeda T."/>
            <person name="Takahashi S."/>
            <person name="Yoshida T."/>
            <person name="Shimamura S."/>
            <person name="Takaki Y."/>
            <person name="Nagai Y."/>
            <person name="Toyoda A."/>
            <person name="Suzuki Y."/>
            <person name="Arimoto A."/>
            <person name="Ishii H."/>
            <person name="Satoh N."/>
            <person name="Nishiyama T."/>
            <person name="Hasebe M."/>
            <person name="Maruyama T."/>
            <person name="Minagawa J."/>
            <person name="Obokata J."/>
            <person name="Shigenobu S."/>
        </authorList>
    </citation>
    <scope>NUCLEOTIDE SEQUENCE [LARGE SCALE GENOMIC DNA]</scope>
</reference>
<gene>
    <name evidence="3" type="ORF">ElyMa_001230000</name>
</gene>
<dbReference type="EMBL" id="BMAT01002420">
    <property type="protein sequence ID" value="GFS06630.1"/>
    <property type="molecule type" value="Genomic_DNA"/>
</dbReference>
<evidence type="ECO:0000313" key="3">
    <source>
        <dbReference type="EMBL" id="GFS06630.1"/>
    </source>
</evidence>
<keyword evidence="2" id="KW-0732">Signal</keyword>
<organism evidence="3 4">
    <name type="scientific">Elysia marginata</name>
    <dbReference type="NCBI Taxonomy" id="1093978"/>
    <lineage>
        <taxon>Eukaryota</taxon>
        <taxon>Metazoa</taxon>
        <taxon>Spiralia</taxon>
        <taxon>Lophotrochozoa</taxon>
        <taxon>Mollusca</taxon>
        <taxon>Gastropoda</taxon>
        <taxon>Heterobranchia</taxon>
        <taxon>Euthyneura</taxon>
        <taxon>Panpulmonata</taxon>
        <taxon>Sacoglossa</taxon>
        <taxon>Placobranchoidea</taxon>
        <taxon>Plakobranchidae</taxon>
        <taxon>Elysia</taxon>
    </lineage>
</organism>
<comment type="caution">
    <text evidence="3">The sequence shown here is derived from an EMBL/GenBank/DDBJ whole genome shotgun (WGS) entry which is preliminary data.</text>
</comment>
<name>A0AAV4I984_9GAST</name>
<feature type="region of interest" description="Disordered" evidence="1">
    <location>
        <begin position="27"/>
        <end position="49"/>
    </location>
</feature>
<dbReference type="Proteomes" id="UP000762676">
    <property type="component" value="Unassembled WGS sequence"/>
</dbReference>
<protein>
    <submittedName>
        <fullName evidence="3">Uncharacterized protein</fullName>
    </submittedName>
</protein>
<evidence type="ECO:0000256" key="2">
    <source>
        <dbReference type="SAM" id="SignalP"/>
    </source>
</evidence>
<evidence type="ECO:0000313" key="4">
    <source>
        <dbReference type="Proteomes" id="UP000762676"/>
    </source>
</evidence>